<evidence type="ECO:0000256" key="1">
    <source>
        <dbReference type="SAM" id="Phobius"/>
    </source>
</evidence>
<proteinExistence type="predicted"/>
<feature type="transmembrane region" description="Helical" evidence="1">
    <location>
        <begin position="46"/>
        <end position="64"/>
    </location>
</feature>
<evidence type="ECO:0000313" key="2">
    <source>
        <dbReference type="EMBL" id="VAW08440.1"/>
    </source>
</evidence>
<protein>
    <submittedName>
        <fullName evidence="2">Uncharacterized protein</fullName>
    </submittedName>
</protein>
<keyword evidence="1" id="KW-1133">Transmembrane helix</keyword>
<accession>A0A3B0SVC8</accession>
<gene>
    <name evidence="2" type="ORF">MNBD_ACTINO02-2331</name>
</gene>
<keyword evidence="1" id="KW-0472">Membrane</keyword>
<dbReference type="AlphaFoldDB" id="A0A3B0SVC8"/>
<name>A0A3B0SVC8_9ZZZZ</name>
<reference evidence="2" key="1">
    <citation type="submission" date="2018-06" db="EMBL/GenBank/DDBJ databases">
        <authorList>
            <person name="Zhirakovskaya E."/>
        </authorList>
    </citation>
    <scope>NUCLEOTIDE SEQUENCE</scope>
</reference>
<feature type="transmembrane region" description="Helical" evidence="1">
    <location>
        <begin position="12"/>
        <end position="31"/>
    </location>
</feature>
<keyword evidence="1" id="KW-0812">Transmembrane</keyword>
<dbReference type="EMBL" id="UOEK01000463">
    <property type="protein sequence ID" value="VAW08440.1"/>
    <property type="molecule type" value="Genomic_DNA"/>
</dbReference>
<sequence length="88" mass="9219">MDTNNRADLVAAWAVGIGIGLIALQVTWLAANRLSALVWDAPRGPTIAFTTAVVVGVVTSIVAGHRLAKSSAPRDVAMTNVPQRATRQ</sequence>
<organism evidence="2">
    <name type="scientific">hydrothermal vent metagenome</name>
    <dbReference type="NCBI Taxonomy" id="652676"/>
    <lineage>
        <taxon>unclassified sequences</taxon>
        <taxon>metagenomes</taxon>
        <taxon>ecological metagenomes</taxon>
    </lineage>
</organism>